<dbReference type="InterPro" id="IPR006321">
    <property type="entry name" value="PilT/PilU"/>
</dbReference>
<evidence type="ECO:0000313" key="3">
    <source>
        <dbReference type="EMBL" id="EIC22993.1"/>
    </source>
</evidence>
<dbReference type="SUPFAM" id="SSF52540">
    <property type="entry name" value="P-loop containing nucleoside triphosphate hydrolases"/>
    <property type="match status" value="1"/>
</dbReference>
<dbReference type="PANTHER" id="PTHR30486">
    <property type="entry name" value="TWITCHING MOTILITY PROTEIN PILT"/>
    <property type="match status" value="1"/>
</dbReference>
<protein>
    <submittedName>
        <fullName evidence="3">Pilus retraction protein PilT</fullName>
    </submittedName>
</protein>
<dbReference type="InterPro" id="IPR001482">
    <property type="entry name" value="T2SS/T4SS_dom"/>
</dbReference>
<dbReference type="STRING" id="631362.Thi970DRAFT_00642"/>
<dbReference type="PANTHER" id="PTHR30486:SF12">
    <property type="entry name" value="TYPE IV PILUS ATPASE PILU"/>
    <property type="match status" value="1"/>
</dbReference>
<keyword evidence="4" id="KW-1185">Reference proteome</keyword>
<dbReference type="GO" id="GO:0016887">
    <property type="term" value="F:ATP hydrolysis activity"/>
    <property type="evidence" value="ECO:0007669"/>
    <property type="project" value="InterPro"/>
</dbReference>
<organism evidence="3 4">
    <name type="scientific">Thiorhodovibrio frisius</name>
    <dbReference type="NCBI Taxonomy" id="631362"/>
    <lineage>
        <taxon>Bacteria</taxon>
        <taxon>Pseudomonadati</taxon>
        <taxon>Pseudomonadota</taxon>
        <taxon>Gammaproteobacteria</taxon>
        <taxon>Chromatiales</taxon>
        <taxon>Chromatiaceae</taxon>
        <taxon>Thiorhodovibrio</taxon>
    </lineage>
</organism>
<proteinExistence type="inferred from homology"/>
<dbReference type="HOGENOM" id="CLU_013446_4_0_6"/>
<feature type="domain" description="Bacterial type II secretion system protein E" evidence="2">
    <location>
        <begin position="42"/>
        <end position="310"/>
    </location>
</feature>
<dbReference type="EMBL" id="JH603168">
    <property type="protein sequence ID" value="EIC22993.1"/>
    <property type="molecule type" value="Genomic_DNA"/>
</dbReference>
<gene>
    <name evidence="3" type="ORF">Thi970DRAFT_00642</name>
</gene>
<evidence type="ECO:0000256" key="1">
    <source>
        <dbReference type="ARBA" id="ARBA00006611"/>
    </source>
</evidence>
<dbReference type="InterPro" id="IPR050921">
    <property type="entry name" value="T4SS_GSP_E_ATPase"/>
</dbReference>
<dbReference type="Pfam" id="PF00437">
    <property type="entry name" value="T2SSE"/>
    <property type="match status" value="1"/>
</dbReference>
<dbReference type="Gene3D" id="3.40.50.300">
    <property type="entry name" value="P-loop containing nucleotide triphosphate hydrolases"/>
    <property type="match status" value="1"/>
</dbReference>
<comment type="similarity">
    <text evidence="1">Belongs to the GSP E family.</text>
</comment>
<dbReference type="InterPro" id="IPR027417">
    <property type="entry name" value="P-loop_NTPase"/>
</dbReference>
<dbReference type="AlphaFoldDB" id="H8YX17"/>
<reference evidence="3 4" key="2">
    <citation type="submission" date="2011-11" db="EMBL/GenBank/DDBJ databases">
        <authorList>
            <consortium name="US DOE Joint Genome Institute"/>
            <person name="Lucas S."/>
            <person name="Han J."/>
            <person name="Lapidus A."/>
            <person name="Cheng J.-F."/>
            <person name="Goodwin L."/>
            <person name="Pitluck S."/>
            <person name="Peters L."/>
            <person name="Ovchinnikova G."/>
            <person name="Zhang X."/>
            <person name="Detter J.C."/>
            <person name="Han C."/>
            <person name="Tapia R."/>
            <person name="Land M."/>
            <person name="Hauser L."/>
            <person name="Kyrpides N."/>
            <person name="Ivanova N."/>
            <person name="Pagani I."/>
            <person name="Vogl K."/>
            <person name="Liu Z."/>
            <person name="Overmann J."/>
            <person name="Frigaard N.-U."/>
            <person name="Bryant D."/>
            <person name="Woyke T."/>
        </authorList>
    </citation>
    <scope>NUCLEOTIDE SEQUENCE [LARGE SCALE GENOMIC DNA]</scope>
    <source>
        <strain evidence="3 4">970</strain>
    </source>
</reference>
<dbReference type="GO" id="GO:0005524">
    <property type="term" value="F:ATP binding"/>
    <property type="evidence" value="ECO:0007669"/>
    <property type="project" value="InterPro"/>
</dbReference>
<dbReference type="CDD" id="cd01131">
    <property type="entry name" value="PilT"/>
    <property type="match status" value="1"/>
</dbReference>
<dbReference type="Proteomes" id="UP000002964">
    <property type="component" value="Unassembled WGS sequence"/>
</dbReference>
<name>H8YX17_9GAMM</name>
<sequence length="405" mass="44982">MRYGLRASPRQAGVALPPCSSPCTGVLGPPFTCEDNPLDFKQLLATMVAQQASDLFITAHLPPSLKIEGVIKPVENAAPLAGADVRTLVFGVMSDKQRAEFEESHECQFALVVEGVGRFRVSAFMERDRPGMVLRRIESRVPTVEELNLPPMLVELSNASRGLLLLVGGNSSGKSTSLAALIGHRNRHTNGHIITIEDPIEFLHEHDGCIVTQREVGVDTDAVEVALHHSLRQAPDVVMIGEIRSRRALEEVISFVEAGHLVLSSIHAQNYRQALDRMVNLFPEDSRRQILSELGLNLVGIVGQMLVPCKDDGGVLPAFEILVNTPLVAETIRRDDFDSLKEIMLRNFDQGMSTFDNSLFQLYRDGRVSMDEALNHAESRNDVRLMMKMHDREVGVRERQAERQK</sequence>
<reference evidence="4" key="1">
    <citation type="submission" date="2011-06" db="EMBL/GenBank/DDBJ databases">
        <authorList>
            <consortium name="US DOE Joint Genome Institute (JGI-PGF)"/>
            <person name="Lucas S."/>
            <person name="Han J."/>
            <person name="Lapidus A."/>
            <person name="Cheng J.-F."/>
            <person name="Goodwin L."/>
            <person name="Pitluck S."/>
            <person name="Peters L."/>
            <person name="Land M.L."/>
            <person name="Hauser L."/>
            <person name="Vogl K."/>
            <person name="Liu Z."/>
            <person name="Overmann J."/>
            <person name="Frigaard N.-U."/>
            <person name="Bryant D.A."/>
            <person name="Woyke T.J."/>
        </authorList>
    </citation>
    <scope>NUCLEOTIDE SEQUENCE [LARGE SCALE GENOMIC DNA]</scope>
    <source>
        <strain evidence="4">970</strain>
    </source>
</reference>
<evidence type="ECO:0000259" key="2">
    <source>
        <dbReference type="Pfam" id="PF00437"/>
    </source>
</evidence>
<dbReference type="Gene3D" id="3.30.450.90">
    <property type="match status" value="1"/>
</dbReference>
<accession>H8YX17</accession>
<dbReference type="eggNOG" id="COG5008">
    <property type="taxonomic scope" value="Bacteria"/>
</dbReference>
<dbReference type="NCBIfam" id="TIGR01420">
    <property type="entry name" value="pilT_fam"/>
    <property type="match status" value="1"/>
</dbReference>
<evidence type="ECO:0000313" key="4">
    <source>
        <dbReference type="Proteomes" id="UP000002964"/>
    </source>
</evidence>